<keyword evidence="6 11" id="KW-0375">Hydrogen ion transport</keyword>
<evidence type="ECO:0000256" key="1">
    <source>
        <dbReference type="ARBA" id="ARBA00003456"/>
    </source>
</evidence>
<keyword evidence="9 11" id="KW-0139">CF(1)</keyword>
<comment type="similarity">
    <text evidence="3 11">Belongs to the ATPase gamma chain family.</text>
</comment>
<evidence type="ECO:0000256" key="5">
    <source>
        <dbReference type="ARBA" id="ARBA00022475"/>
    </source>
</evidence>
<dbReference type="Proteomes" id="UP000275836">
    <property type="component" value="Unassembled WGS sequence"/>
</dbReference>
<keyword evidence="7 11" id="KW-0406">Ion transport</keyword>
<dbReference type="NCBIfam" id="NF004147">
    <property type="entry name" value="PRK05621.2-1"/>
    <property type="match status" value="1"/>
</dbReference>
<comment type="function">
    <text evidence="1 11">Produces ATP from ADP in the presence of a proton gradient across the membrane. The gamma chain is believed to be important in regulating ATPase activity and the flow of protons through the CF(0) complex.</text>
</comment>
<evidence type="ECO:0000256" key="2">
    <source>
        <dbReference type="ARBA" id="ARBA00004170"/>
    </source>
</evidence>
<evidence type="ECO:0000256" key="4">
    <source>
        <dbReference type="ARBA" id="ARBA00022448"/>
    </source>
</evidence>
<evidence type="ECO:0000256" key="8">
    <source>
        <dbReference type="ARBA" id="ARBA00023136"/>
    </source>
</evidence>
<dbReference type="OrthoDB" id="9812769at2"/>
<dbReference type="PANTHER" id="PTHR11693:SF22">
    <property type="entry name" value="ATP SYNTHASE SUBUNIT GAMMA, MITOCHONDRIAL"/>
    <property type="match status" value="1"/>
</dbReference>
<dbReference type="CDD" id="cd12151">
    <property type="entry name" value="F1-ATPase_gamma"/>
    <property type="match status" value="1"/>
</dbReference>
<dbReference type="InterPro" id="IPR035968">
    <property type="entry name" value="ATP_synth_F1_ATPase_gsu"/>
</dbReference>
<comment type="subcellular location">
    <subcellularLocation>
        <location evidence="11">Cell membrane</location>
        <topology evidence="11">Peripheral membrane protein</topology>
    </subcellularLocation>
    <subcellularLocation>
        <location evidence="2">Membrane</location>
        <topology evidence="2">Peripheral membrane protein</topology>
    </subcellularLocation>
</comment>
<dbReference type="InterPro" id="IPR000131">
    <property type="entry name" value="ATP_synth_F1_gsu"/>
</dbReference>
<keyword evidence="12" id="KW-0378">Hydrolase</keyword>
<gene>
    <name evidence="11" type="primary">atpG</name>
    <name evidence="12" type="ORF">D3P96_00800</name>
</gene>
<keyword evidence="8 11" id="KW-0472">Membrane</keyword>
<dbReference type="GO" id="GO:0045259">
    <property type="term" value="C:proton-transporting ATP synthase complex"/>
    <property type="evidence" value="ECO:0007669"/>
    <property type="project" value="UniProtKB-KW"/>
</dbReference>
<name>A0A3P2RD17_WEIVI</name>
<evidence type="ECO:0000256" key="11">
    <source>
        <dbReference type="HAMAP-Rule" id="MF_00815"/>
    </source>
</evidence>
<dbReference type="NCBIfam" id="TIGR01146">
    <property type="entry name" value="ATPsyn_F1gamma"/>
    <property type="match status" value="1"/>
</dbReference>
<evidence type="ECO:0000256" key="6">
    <source>
        <dbReference type="ARBA" id="ARBA00022781"/>
    </source>
</evidence>
<sequence length="291" mass="31910">MAASLQEIQHRIESTKSTRQITSAMQMVSTSKLSKIQRSGNGYRVYAKRLSDVVAHLANANISNVKGTLLDKRDVKKVGFLVITSDRGLVGGYNSTLIKAVMSELEARHLSKDDVVILAVGGNGADFFKKRGFNVAYEYRGVSDVPDFVEVSEIVKMVTAMYDNEVYDELVIAYQHFATRISNEVKMEQILPVDTTKLTADGNELSAEYDMNPSPEKILETVLPQYAQSLVYGAILDAKTAEHSASVNSMSSASDNAKDVIDSLELHYNRARQAAITTEITEITGGMAALE</sequence>
<dbReference type="GO" id="GO:0042777">
    <property type="term" value="P:proton motive force-driven plasma membrane ATP synthesis"/>
    <property type="evidence" value="ECO:0007669"/>
    <property type="project" value="UniProtKB-UniRule"/>
</dbReference>
<evidence type="ECO:0000256" key="10">
    <source>
        <dbReference type="ARBA" id="ARBA00023310"/>
    </source>
</evidence>
<dbReference type="GO" id="GO:0016787">
    <property type="term" value="F:hydrolase activity"/>
    <property type="evidence" value="ECO:0007669"/>
    <property type="project" value="UniProtKB-KW"/>
</dbReference>
<keyword evidence="4 11" id="KW-0813">Transport</keyword>
<dbReference type="PRINTS" id="PR00126">
    <property type="entry name" value="ATPASEGAMMA"/>
</dbReference>
<comment type="subunit">
    <text evidence="11">F-type ATPases have 2 components, CF(1) - the catalytic core - and CF(0) - the membrane proton channel. CF(1) has five subunits: alpha(3), beta(3), gamma(1), delta(1), epsilon(1). CF(0) has three main subunits: a, b and c.</text>
</comment>
<dbReference type="EMBL" id="RHGY01000001">
    <property type="protein sequence ID" value="RRG18557.1"/>
    <property type="molecule type" value="Genomic_DNA"/>
</dbReference>
<dbReference type="PANTHER" id="PTHR11693">
    <property type="entry name" value="ATP SYNTHASE GAMMA CHAIN"/>
    <property type="match status" value="1"/>
</dbReference>
<evidence type="ECO:0000256" key="7">
    <source>
        <dbReference type="ARBA" id="ARBA00023065"/>
    </source>
</evidence>
<evidence type="ECO:0000256" key="3">
    <source>
        <dbReference type="ARBA" id="ARBA00007681"/>
    </source>
</evidence>
<proteinExistence type="inferred from homology"/>
<dbReference type="Gene3D" id="1.10.287.80">
    <property type="entry name" value="ATP synthase, gamma subunit, helix hairpin domain"/>
    <property type="match status" value="1"/>
</dbReference>
<evidence type="ECO:0000313" key="12">
    <source>
        <dbReference type="EMBL" id="RRG18557.1"/>
    </source>
</evidence>
<dbReference type="RefSeq" id="WP_124942532.1">
    <property type="nucleotide sequence ID" value="NZ_RHGY01000001.1"/>
</dbReference>
<evidence type="ECO:0000313" key="13">
    <source>
        <dbReference type="Proteomes" id="UP000275836"/>
    </source>
</evidence>
<reference evidence="12 13" key="1">
    <citation type="submission" date="2018-10" db="EMBL/GenBank/DDBJ databases">
        <title>Draft genome sequence of Weissella viridescens UCO-SMC3.</title>
        <authorList>
            <person name="Garcia-Cancino A."/>
            <person name="Espinoza-Monje M."/>
            <person name="Albarracin L."/>
            <person name="Garcia-Castillo V."/>
            <person name="Campos-Martin J."/>
            <person name="Nakano Y."/>
            <person name="Guitierrez-Zamorano C."/>
            <person name="Ikeda-Ohtsubo W."/>
            <person name="Morita H."/>
            <person name="Kitazawa H."/>
            <person name="Villena J."/>
        </authorList>
    </citation>
    <scope>NUCLEOTIDE SEQUENCE [LARGE SCALE GENOMIC DNA]</scope>
    <source>
        <strain evidence="12 13">UCO-SMC3</strain>
    </source>
</reference>
<accession>A0A3P2RD17</accession>
<dbReference type="GO" id="GO:0046933">
    <property type="term" value="F:proton-transporting ATP synthase activity, rotational mechanism"/>
    <property type="evidence" value="ECO:0007669"/>
    <property type="project" value="UniProtKB-UniRule"/>
</dbReference>
<dbReference type="AlphaFoldDB" id="A0A3P2RD17"/>
<dbReference type="GO" id="GO:0005524">
    <property type="term" value="F:ATP binding"/>
    <property type="evidence" value="ECO:0007669"/>
    <property type="project" value="UniProtKB-UniRule"/>
</dbReference>
<dbReference type="Pfam" id="PF00231">
    <property type="entry name" value="ATP-synt"/>
    <property type="match status" value="1"/>
</dbReference>
<protein>
    <recommendedName>
        <fullName evidence="11">ATP synthase gamma chain</fullName>
    </recommendedName>
    <alternativeName>
        <fullName evidence="11">ATP synthase F1 sector gamma subunit</fullName>
    </alternativeName>
    <alternativeName>
        <fullName evidence="11">F-ATPase gamma subunit</fullName>
    </alternativeName>
</protein>
<comment type="caution">
    <text evidence="12">The sequence shown here is derived from an EMBL/GenBank/DDBJ whole genome shotgun (WGS) entry which is preliminary data.</text>
</comment>
<organism evidence="12 13">
    <name type="scientific">Weissella viridescens</name>
    <name type="common">Lactobacillus viridescens</name>
    <dbReference type="NCBI Taxonomy" id="1629"/>
    <lineage>
        <taxon>Bacteria</taxon>
        <taxon>Bacillati</taxon>
        <taxon>Bacillota</taxon>
        <taxon>Bacilli</taxon>
        <taxon>Lactobacillales</taxon>
        <taxon>Lactobacillaceae</taxon>
        <taxon>Weissella</taxon>
    </lineage>
</organism>
<keyword evidence="10 11" id="KW-0066">ATP synthesis</keyword>
<keyword evidence="5 11" id="KW-1003">Cell membrane</keyword>
<dbReference type="SUPFAM" id="SSF52943">
    <property type="entry name" value="ATP synthase (F1-ATPase), gamma subunit"/>
    <property type="match status" value="1"/>
</dbReference>
<evidence type="ECO:0000256" key="9">
    <source>
        <dbReference type="ARBA" id="ARBA00023196"/>
    </source>
</evidence>
<dbReference type="Gene3D" id="3.40.1380.10">
    <property type="match status" value="1"/>
</dbReference>
<dbReference type="HAMAP" id="MF_00815">
    <property type="entry name" value="ATP_synth_gamma_bact"/>
    <property type="match status" value="1"/>
</dbReference>
<dbReference type="GO" id="GO:0005886">
    <property type="term" value="C:plasma membrane"/>
    <property type="evidence" value="ECO:0007669"/>
    <property type="project" value="UniProtKB-SubCell"/>
</dbReference>